<dbReference type="Gene3D" id="2.130.10.10">
    <property type="entry name" value="YVTN repeat-like/Quinoprotein amine dehydrogenase"/>
    <property type="match status" value="2"/>
</dbReference>
<feature type="compositionally biased region" description="Polar residues" evidence="10">
    <location>
        <begin position="436"/>
        <end position="452"/>
    </location>
</feature>
<keyword evidence="13" id="KW-1185">Reference proteome</keyword>
<dbReference type="InterPro" id="IPR001680">
    <property type="entry name" value="WD40_rpt"/>
</dbReference>
<dbReference type="SMART" id="SM00320">
    <property type="entry name" value="WD40"/>
    <property type="match status" value="7"/>
</dbReference>
<dbReference type="PANTHER" id="PTHR22836">
    <property type="entry name" value="WD40 REPEAT PROTEIN"/>
    <property type="match status" value="1"/>
</dbReference>
<evidence type="ECO:0000256" key="4">
    <source>
        <dbReference type="ARBA" id="ARBA00022737"/>
    </source>
</evidence>
<keyword evidence="5 9" id="KW-0539">Nucleus</keyword>
<feature type="repeat" description="WD" evidence="8">
    <location>
        <begin position="247"/>
        <end position="288"/>
    </location>
</feature>
<feature type="compositionally biased region" description="Polar residues" evidence="10">
    <location>
        <begin position="513"/>
        <end position="524"/>
    </location>
</feature>
<dbReference type="PROSITE" id="PS50294">
    <property type="entry name" value="WD_REPEATS_REGION"/>
    <property type="match status" value="3"/>
</dbReference>
<dbReference type="AlphaFoldDB" id="A0AAX4JS90"/>
<evidence type="ECO:0000313" key="13">
    <source>
        <dbReference type="Proteomes" id="UP001355207"/>
    </source>
</evidence>
<feature type="repeat" description="WD" evidence="8">
    <location>
        <begin position="378"/>
        <end position="410"/>
    </location>
</feature>
<sequence length="769" mass="80929">MVATTNSIAGPSRARGQDSWFPTKYLEPNHPDNEEVHEQAAYQAAVTRQGGDDRKRKIKPRRAVDYQGSVIKWRMLTKLKGINEYRPSVHPNPSDIVNLLPAAALRLNPSTSICDQWVHTSINKERSPTRVVQWTPDARRLLTGNDKGQFTLWNGASFNYESITQVHDDSIRSFTYSHNGQALVSTDKLGTIKYFTPHLTNIHGFQGHREACHGVSWSPNDERFVSGGDDGLVKIWSYREAREEKVLSGHGWDVRCVDWHPTKGLIVSGSKDMLVKFWDPRTGKDLSTLHSSKSTINTCVWSPEGHLVATAGGDAVVRLFDIRTFKELDAMKGHTKEINCLEWHPIHHSLFTTGDSAGTINHYSLTSPNPSEPITSLTSAHEDAVFSLSYHPLGHLLCSGSKDFTARFWQRARPSGGHEKDRWHLGEERALANKLESQQQQQDHGWSNQKITDPSIGEKDNKPGEIGLPGLSNLVAAVNAKVGTTNINGNGISINDTPNNSNGLPGLPGLGAYTNNRESATTTNPLPIPIPIHPSRQNQFAAGPGDGFGGNASGGGGIGGGRGRAPLPSQGDMLRQNGVDGFTHNGFDRDGPPGGASGGGGRREGGRRNGGGGGRFGGDRGPRSGNGFDGGRNGPPGGGNAPGYGGSGGPVGGGGGGGYGGPPSGYGTGPGQGGFGAQQPHQLYAAGPGQGHGQNGYATPGGGGGYGQQSQGYGPPQGGHGGPAPPGQGYGAPPPPQNSGRAPLPQGYPSQGFEGNGGGYGGGGGNGWR</sequence>
<dbReference type="GeneID" id="91093352"/>
<feature type="compositionally biased region" description="Low complexity" evidence="10">
    <location>
        <begin position="494"/>
        <end position="511"/>
    </location>
</feature>
<dbReference type="RefSeq" id="XP_066074551.1">
    <property type="nucleotide sequence ID" value="XM_066218454.1"/>
</dbReference>
<dbReference type="InterPro" id="IPR015943">
    <property type="entry name" value="WD40/YVTN_repeat-like_dom_sf"/>
</dbReference>
<dbReference type="CDD" id="cd00200">
    <property type="entry name" value="WD40"/>
    <property type="match status" value="1"/>
</dbReference>
<feature type="compositionally biased region" description="Gly residues" evidence="10">
    <location>
        <begin position="544"/>
        <end position="563"/>
    </location>
</feature>
<accession>A0AAX4JS90</accession>
<organism evidence="12 13">
    <name type="scientific">Kwoniella dendrophila CBS 6074</name>
    <dbReference type="NCBI Taxonomy" id="1295534"/>
    <lineage>
        <taxon>Eukaryota</taxon>
        <taxon>Fungi</taxon>
        <taxon>Dikarya</taxon>
        <taxon>Basidiomycota</taxon>
        <taxon>Agaricomycotina</taxon>
        <taxon>Tremellomycetes</taxon>
        <taxon>Tremellales</taxon>
        <taxon>Cryptococcaceae</taxon>
        <taxon>Kwoniella</taxon>
    </lineage>
</organism>
<dbReference type="FunFam" id="2.130.10.10:FF:000069">
    <property type="entry name" value="WD repeat domain 33"/>
    <property type="match status" value="1"/>
</dbReference>
<dbReference type="GO" id="GO:0005847">
    <property type="term" value="C:mRNA cleavage and polyadenylation specificity factor complex"/>
    <property type="evidence" value="ECO:0007669"/>
    <property type="project" value="TreeGrafter"/>
</dbReference>
<feature type="region of interest" description="Disordered" evidence="10">
    <location>
        <begin position="1"/>
        <end position="22"/>
    </location>
</feature>
<feature type="region of interest" description="Disordered" evidence="10">
    <location>
        <begin position="436"/>
        <end position="467"/>
    </location>
</feature>
<proteinExistence type="predicted"/>
<evidence type="ECO:0000256" key="1">
    <source>
        <dbReference type="ARBA" id="ARBA00004123"/>
    </source>
</evidence>
<dbReference type="InterPro" id="IPR036322">
    <property type="entry name" value="WD40_repeat_dom_sf"/>
</dbReference>
<dbReference type="Proteomes" id="UP001355207">
    <property type="component" value="Chromosome 3"/>
</dbReference>
<evidence type="ECO:0000256" key="2">
    <source>
        <dbReference type="ARBA" id="ARBA00022574"/>
    </source>
</evidence>
<keyword evidence="2 8" id="KW-0853">WD repeat</keyword>
<dbReference type="PANTHER" id="PTHR22836:SF0">
    <property type="entry name" value="PRE-MRNA 3' END PROCESSING PROTEIN WDR33"/>
    <property type="match status" value="1"/>
</dbReference>
<feature type="domain" description="Anaphase-promoting complex subunit 4-like WD40" evidence="11">
    <location>
        <begin position="291"/>
        <end position="344"/>
    </location>
</feature>
<comment type="subcellular location">
    <subcellularLocation>
        <location evidence="1 9">Nucleus</location>
    </subcellularLocation>
</comment>
<comment type="function">
    <text evidence="6">Required for 3'-end cleavage and polyadenylation of pre-mRNAs. Also involved in chromosome segregation where it has a role in chromosome attachment to the mitotic spindle.</text>
</comment>
<dbReference type="GO" id="GO:0031124">
    <property type="term" value="P:mRNA 3'-end processing"/>
    <property type="evidence" value="ECO:0007669"/>
    <property type="project" value="UniProtKB-UniRule"/>
</dbReference>
<dbReference type="Pfam" id="PF12894">
    <property type="entry name" value="ANAPC4_WD40"/>
    <property type="match status" value="1"/>
</dbReference>
<evidence type="ECO:0000256" key="3">
    <source>
        <dbReference type="ARBA" id="ARBA00022664"/>
    </source>
</evidence>
<evidence type="ECO:0000256" key="6">
    <source>
        <dbReference type="ARBA" id="ARBA00025498"/>
    </source>
</evidence>
<dbReference type="PROSITE" id="PS50082">
    <property type="entry name" value="WD_REPEATS_2"/>
    <property type="match status" value="4"/>
</dbReference>
<feature type="compositionally biased region" description="Gly residues" evidence="10">
    <location>
        <begin position="688"/>
        <end position="707"/>
    </location>
</feature>
<evidence type="ECO:0000256" key="8">
    <source>
        <dbReference type="PROSITE-ProRule" id="PRU00221"/>
    </source>
</evidence>
<feature type="repeat" description="WD" evidence="8">
    <location>
        <begin position="289"/>
        <end position="330"/>
    </location>
</feature>
<reference evidence="12 13" key="1">
    <citation type="submission" date="2024-01" db="EMBL/GenBank/DDBJ databases">
        <title>Comparative genomics of Cryptococcus and Kwoniella reveals pathogenesis evolution and contrasting modes of karyotype evolution via chromosome fusion or intercentromeric recombination.</title>
        <authorList>
            <person name="Coelho M.A."/>
            <person name="David-Palma M."/>
            <person name="Shea T."/>
            <person name="Bowers K."/>
            <person name="McGinley-Smith S."/>
            <person name="Mohammad A.W."/>
            <person name="Gnirke A."/>
            <person name="Yurkov A.M."/>
            <person name="Nowrousian M."/>
            <person name="Sun S."/>
            <person name="Cuomo C.A."/>
            <person name="Heitman J."/>
        </authorList>
    </citation>
    <scope>NUCLEOTIDE SEQUENCE [LARGE SCALE GENOMIC DNA]</scope>
    <source>
        <strain evidence="12 13">CBS 6074</strain>
    </source>
</reference>
<evidence type="ECO:0000256" key="7">
    <source>
        <dbReference type="ARBA" id="ARBA00026154"/>
    </source>
</evidence>
<feature type="compositionally biased region" description="Gly residues" evidence="10">
    <location>
        <begin position="627"/>
        <end position="676"/>
    </location>
</feature>
<dbReference type="Pfam" id="PF00400">
    <property type="entry name" value="WD40"/>
    <property type="match status" value="3"/>
</dbReference>
<name>A0AAX4JS90_9TREE</name>
<evidence type="ECO:0000256" key="5">
    <source>
        <dbReference type="ARBA" id="ARBA00023242"/>
    </source>
</evidence>
<feature type="region of interest" description="Disordered" evidence="10">
    <location>
        <begin position="536"/>
        <end position="769"/>
    </location>
</feature>
<gene>
    <name evidence="12" type="ORF">L201_002680</name>
</gene>
<evidence type="ECO:0000313" key="12">
    <source>
        <dbReference type="EMBL" id="WWC87788.1"/>
    </source>
</evidence>
<evidence type="ECO:0000259" key="11">
    <source>
        <dbReference type="Pfam" id="PF12894"/>
    </source>
</evidence>
<evidence type="ECO:0000256" key="9">
    <source>
        <dbReference type="RuleBase" id="RU369034"/>
    </source>
</evidence>
<feature type="compositionally biased region" description="Gly residues" evidence="10">
    <location>
        <begin position="754"/>
        <end position="769"/>
    </location>
</feature>
<feature type="region of interest" description="Disordered" evidence="10">
    <location>
        <begin position="494"/>
        <end position="524"/>
    </location>
</feature>
<evidence type="ECO:0000256" key="10">
    <source>
        <dbReference type="SAM" id="MobiDB-lite"/>
    </source>
</evidence>
<keyword evidence="4" id="KW-0677">Repeat</keyword>
<dbReference type="InterPro" id="IPR024977">
    <property type="entry name" value="Apc4-like_WD40_dom"/>
</dbReference>
<dbReference type="EMBL" id="CP144100">
    <property type="protein sequence ID" value="WWC87788.1"/>
    <property type="molecule type" value="Genomic_DNA"/>
</dbReference>
<dbReference type="InterPro" id="IPR045245">
    <property type="entry name" value="Pfs2-like"/>
</dbReference>
<feature type="repeat" description="WD" evidence="8">
    <location>
        <begin position="205"/>
        <end position="246"/>
    </location>
</feature>
<dbReference type="SUPFAM" id="SSF50978">
    <property type="entry name" value="WD40 repeat-like"/>
    <property type="match status" value="1"/>
</dbReference>
<protein>
    <recommendedName>
        <fullName evidence="7 9">Polyadenylation factor subunit 2</fullName>
    </recommendedName>
</protein>
<keyword evidence="3 9" id="KW-0507">mRNA processing</keyword>